<evidence type="ECO:0000256" key="1">
    <source>
        <dbReference type="ARBA" id="ARBA00007692"/>
    </source>
</evidence>
<dbReference type="Proteomes" id="UP001346149">
    <property type="component" value="Unassembled WGS sequence"/>
</dbReference>
<evidence type="ECO:0000313" key="4">
    <source>
        <dbReference type="EMBL" id="KAK4796824.1"/>
    </source>
</evidence>
<accession>A0AAN7M1Q8</accession>
<keyword evidence="2" id="KW-0805">Transcription regulation</keyword>
<dbReference type="InterPro" id="IPR003690">
    <property type="entry name" value="MTERF"/>
</dbReference>
<dbReference type="AlphaFoldDB" id="A0AAN7M1Q8"/>
<dbReference type="FunFam" id="1.25.70.10:FF:000001">
    <property type="entry name" value="Mitochondrial transcription termination factor-like"/>
    <property type="match status" value="1"/>
</dbReference>
<dbReference type="GO" id="GO:0003676">
    <property type="term" value="F:nucleic acid binding"/>
    <property type="evidence" value="ECO:0007669"/>
    <property type="project" value="InterPro"/>
</dbReference>
<reference evidence="4 5" key="1">
    <citation type="journal article" date="2023" name="Hortic Res">
        <title>Pangenome of water caltrop reveals structural variations and asymmetric subgenome divergence after allopolyploidization.</title>
        <authorList>
            <person name="Zhang X."/>
            <person name="Chen Y."/>
            <person name="Wang L."/>
            <person name="Yuan Y."/>
            <person name="Fang M."/>
            <person name="Shi L."/>
            <person name="Lu R."/>
            <person name="Comes H.P."/>
            <person name="Ma Y."/>
            <person name="Chen Y."/>
            <person name="Huang G."/>
            <person name="Zhou Y."/>
            <person name="Zheng Z."/>
            <person name="Qiu Y."/>
        </authorList>
    </citation>
    <scope>NUCLEOTIDE SEQUENCE [LARGE SCALE GENOMIC DNA]</scope>
    <source>
        <strain evidence="4">F231</strain>
    </source>
</reference>
<evidence type="ECO:0000313" key="5">
    <source>
        <dbReference type="Proteomes" id="UP001346149"/>
    </source>
</evidence>
<sequence length="409" mass="46554">MNRRLSYCCCCCSSSSSSLFRSLIRQAFNSFLFGPSEPKSNIFLNLFLLPPNQSFSSLRFFNSGSSLSSRRPDAFTVSYLVERLGLSQEAAQSAAKSMSLRSSSRPDSVVELLGNYSFSQVQISYIIQKVPKILTYRPEEILSPKLDFLRSKGFSVAGLRKVISGCPRILVRSLEGHIIPSFDFISSLIRSDMKTLCTIKRCPSLLDVDVKTSIVPKMNLFREHGVPEQNLGFFLAGQPWQVRTPNDRFKDILERVKAMGISSSKVIFVIAVHVFGQLSKTTWDRKLEVYSRWGWSEAMTLRTFAKYPWCMLISEAKITAVMDYYTREMGLESSHIAEHPLFMSLSLKKRIIPRCSVIKALRSKGLIADINLYAALCMPEEKFLKKYVSRFPLESSNLLKEVEPRKRNY</sequence>
<evidence type="ECO:0000256" key="3">
    <source>
        <dbReference type="ARBA" id="ARBA00022946"/>
    </source>
</evidence>
<evidence type="ECO:0000256" key="2">
    <source>
        <dbReference type="ARBA" id="ARBA00022472"/>
    </source>
</evidence>
<dbReference type="Gene3D" id="1.25.70.10">
    <property type="entry name" value="Transcription termination factor 3, mitochondrial"/>
    <property type="match status" value="1"/>
</dbReference>
<dbReference type="InterPro" id="IPR038538">
    <property type="entry name" value="MTERF_sf"/>
</dbReference>
<keyword evidence="2" id="KW-0806">Transcription termination</keyword>
<keyword evidence="3" id="KW-0809">Transit peptide</keyword>
<keyword evidence="2" id="KW-0804">Transcription</keyword>
<keyword evidence="5" id="KW-1185">Reference proteome</keyword>
<dbReference type="EMBL" id="JAXQNO010000006">
    <property type="protein sequence ID" value="KAK4796824.1"/>
    <property type="molecule type" value="Genomic_DNA"/>
</dbReference>
<comment type="caution">
    <text evidence="4">The sequence shown here is derived from an EMBL/GenBank/DDBJ whole genome shotgun (WGS) entry which is preliminary data.</text>
</comment>
<organism evidence="4 5">
    <name type="scientific">Trapa natans</name>
    <name type="common">Water chestnut</name>
    <dbReference type="NCBI Taxonomy" id="22666"/>
    <lineage>
        <taxon>Eukaryota</taxon>
        <taxon>Viridiplantae</taxon>
        <taxon>Streptophyta</taxon>
        <taxon>Embryophyta</taxon>
        <taxon>Tracheophyta</taxon>
        <taxon>Spermatophyta</taxon>
        <taxon>Magnoliopsida</taxon>
        <taxon>eudicotyledons</taxon>
        <taxon>Gunneridae</taxon>
        <taxon>Pentapetalae</taxon>
        <taxon>rosids</taxon>
        <taxon>malvids</taxon>
        <taxon>Myrtales</taxon>
        <taxon>Lythraceae</taxon>
        <taxon>Trapa</taxon>
    </lineage>
</organism>
<gene>
    <name evidence="4" type="ORF">SAY86_029150</name>
</gene>
<protein>
    <submittedName>
        <fullName evidence="4">Uncharacterized protein</fullName>
    </submittedName>
</protein>
<dbReference type="Pfam" id="PF02536">
    <property type="entry name" value="mTERF"/>
    <property type="match status" value="1"/>
</dbReference>
<name>A0AAN7M1Q8_TRANT</name>
<dbReference type="GO" id="GO:0006353">
    <property type="term" value="P:DNA-templated transcription termination"/>
    <property type="evidence" value="ECO:0007669"/>
    <property type="project" value="UniProtKB-KW"/>
</dbReference>
<dbReference type="SMART" id="SM00733">
    <property type="entry name" value="Mterf"/>
    <property type="match status" value="5"/>
</dbReference>
<comment type="similarity">
    <text evidence="1">Belongs to the mTERF family.</text>
</comment>
<proteinExistence type="inferred from homology"/>
<dbReference type="PANTHER" id="PTHR13068:SF166">
    <property type="entry name" value="TRANSCRIPTION TERMINATION FACTOR MTERF15, MITOCHONDRIAL-LIKE"/>
    <property type="match status" value="1"/>
</dbReference>
<dbReference type="PANTHER" id="PTHR13068">
    <property type="entry name" value="CGI-12 PROTEIN-RELATED"/>
    <property type="match status" value="1"/>
</dbReference>